<evidence type="ECO:0008006" key="6">
    <source>
        <dbReference type="Google" id="ProtNLM"/>
    </source>
</evidence>
<gene>
    <name evidence="4" type="ORF">GCM10009539_17980</name>
</gene>
<dbReference type="InterPro" id="IPR017853">
    <property type="entry name" value="GH"/>
</dbReference>
<evidence type="ECO:0000313" key="5">
    <source>
        <dbReference type="Proteomes" id="UP001500967"/>
    </source>
</evidence>
<comment type="caution">
    <text evidence="4">The sequence shown here is derived from an EMBL/GenBank/DDBJ whole genome shotgun (WGS) entry which is preliminary data.</text>
</comment>
<dbReference type="EMBL" id="BAAAGX010000007">
    <property type="protein sequence ID" value="GAA0233041.1"/>
    <property type="molecule type" value="Genomic_DNA"/>
</dbReference>
<keyword evidence="3" id="KW-0326">Glycosidase</keyword>
<protein>
    <recommendedName>
        <fullName evidence="6">Lysozyme</fullName>
    </recommendedName>
</protein>
<accession>A0ABP3DHS4</accession>
<dbReference type="PROSITE" id="PS51904">
    <property type="entry name" value="GLYCOSYL_HYDROL_F25_2"/>
    <property type="match status" value="1"/>
</dbReference>
<dbReference type="Pfam" id="PF01183">
    <property type="entry name" value="Glyco_hydro_25"/>
    <property type="match status" value="1"/>
</dbReference>
<evidence type="ECO:0000256" key="1">
    <source>
        <dbReference type="ARBA" id="ARBA00010646"/>
    </source>
</evidence>
<comment type="similarity">
    <text evidence="1">Belongs to the glycosyl hydrolase 25 family.</text>
</comment>
<keyword evidence="2" id="KW-0378">Hydrolase</keyword>
<dbReference type="Proteomes" id="UP001500967">
    <property type="component" value="Unassembled WGS sequence"/>
</dbReference>
<evidence type="ECO:0000313" key="4">
    <source>
        <dbReference type="EMBL" id="GAA0233041.1"/>
    </source>
</evidence>
<dbReference type="CDD" id="cd06412">
    <property type="entry name" value="GH25_CH-type"/>
    <property type="match status" value="1"/>
</dbReference>
<dbReference type="PANTHER" id="PTHR34135:SF2">
    <property type="entry name" value="LYSOZYME"/>
    <property type="match status" value="1"/>
</dbReference>
<dbReference type="PANTHER" id="PTHR34135">
    <property type="entry name" value="LYSOZYME"/>
    <property type="match status" value="1"/>
</dbReference>
<dbReference type="InterPro" id="IPR002053">
    <property type="entry name" value="Glyco_hydro_25"/>
</dbReference>
<dbReference type="RefSeq" id="WP_425558130.1">
    <property type="nucleotide sequence ID" value="NZ_BAAAGX010000007.1"/>
</dbReference>
<dbReference type="Gene3D" id="3.20.20.80">
    <property type="entry name" value="Glycosidases"/>
    <property type="match status" value="1"/>
</dbReference>
<name>A0ABP3DHS4_9ACTN</name>
<keyword evidence="5" id="KW-1185">Reference proteome</keyword>
<evidence type="ECO:0000256" key="3">
    <source>
        <dbReference type="ARBA" id="ARBA00023295"/>
    </source>
</evidence>
<evidence type="ECO:0000256" key="2">
    <source>
        <dbReference type="ARBA" id="ARBA00022801"/>
    </source>
</evidence>
<dbReference type="SMART" id="SM00641">
    <property type="entry name" value="Glyco_25"/>
    <property type="match status" value="1"/>
</dbReference>
<reference evidence="5" key="1">
    <citation type="journal article" date="2019" name="Int. J. Syst. Evol. Microbiol.">
        <title>The Global Catalogue of Microorganisms (GCM) 10K type strain sequencing project: providing services to taxonomists for standard genome sequencing and annotation.</title>
        <authorList>
            <consortium name="The Broad Institute Genomics Platform"/>
            <consortium name="The Broad Institute Genome Sequencing Center for Infectious Disease"/>
            <person name="Wu L."/>
            <person name="Ma J."/>
        </authorList>
    </citation>
    <scope>NUCLEOTIDE SEQUENCE [LARGE SCALE GENOMIC DNA]</scope>
    <source>
        <strain evidence="5">JCM 10425</strain>
    </source>
</reference>
<dbReference type="SUPFAM" id="SSF51445">
    <property type="entry name" value="(Trans)glycosidases"/>
    <property type="match status" value="1"/>
</dbReference>
<sequence length="262" mass="28332">MRVFWVVLLAVAVLGGAVFTGVRIVDRSAAPAPAPSPAARAASAAPVRGLDVSNWQGNVDWTGVAGQRPSFAYIKATLGTDFRSPNFSQQYKGATGIGLIRGAYHFGLPLRSGGARQADFFVDHGGGWSRDGRTLPGALDIEHNPYGDRAGRPEYRKNECYGLTPAAMRGWIRAFLTRYHQRTGRHAVIYTTTSWWKACTGNDSEFGATNPLWIARYKPTVGPLPAGWAKHTFWQHSSTGPFPGDSNVFNGTAAQLKQLALG</sequence>
<proteinExistence type="inferred from homology"/>
<dbReference type="InterPro" id="IPR018077">
    <property type="entry name" value="Glyco_hydro_fam25_subgr"/>
</dbReference>
<organism evidence="4 5">
    <name type="scientific">Cryptosporangium japonicum</name>
    <dbReference type="NCBI Taxonomy" id="80872"/>
    <lineage>
        <taxon>Bacteria</taxon>
        <taxon>Bacillati</taxon>
        <taxon>Actinomycetota</taxon>
        <taxon>Actinomycetes</taxon>
        <taxon>Cryptosporangiales</taxon>
        <taxon>Cryptosporangiaceae</taxon>
        <taxon>Cryptosporangium</taxon>
    </lineage>
</organism>